<gene>
    <name evidence="1" type="ORF">RN001_001884</name>
</gene>
<organism evidence="1 2">
    <name type="scientific">Aquatica leii</name>
    <dbReference type="NCBI Taxonomy" id="1421715"/>
    <lineage>
        <taxon>Eukaryota</taxon>
        <taxon>Metazoa</taxon>
        <taxon>Ecdysozoa</taxon>
        <taxon>Arthropoda</taxon>
        <taxon>Hexapoda</taxon>
        <taxon>Insecta</taxon>
        <taxon>Pterygota</taxon>
        <taxon>Neoptera</taxon>
        <taxon>Endopterygota</taxon>
        <taxon>Coleoptera</taxon>
        <taxon>Polyphaga</taxon>
        <taxon>Elateriformia</taxon>
        <taxon>Elateroidea</taxon>
        <taxon>Lampyridae</taxon>
        <taxon>Luciolinae</taxon>
        <taxon>Aquatica</taxon>
    </lineage>
</organism>
<evidence type="ECO:0000313" key="2">
    <source>
        <dbReference type="Proteomes" id="UP001353858"/>
    </source>
</evidence>
<dbReference type="AlphaFoldDB" id="A0AAN7SR20"/>
<reference evidence="2" key="1">
    <citation type="submission" date="2023-01" db="EMBL/GenBank/DDBJ databases">
        <title>Key to firefly adult light organ development and bioluminescence: homeobox transcription factors regulate luciferase expression and transportation to peroxisome.</title>
        <authorList>
            <person name="Fu X."/>
        </authorList>
    </citation>
    <scope>NUCLEOTIDE SEQUENCE [LARGE SCALE GENOMIC DNA]</scope>
</reference>
<comment type="caution">
    <text evidence="1">The sequence shown here is derived from an EMBL/GenBank/DDBJ whole genome shotgun (WGS) entry which is preliminary data.</text>
</comment>
<dbReference type="EMBL" id="JARPUR010000001">
    <property type="protein sequence ID" value="KAK4885613.1"/>
    <property type="molecule type" value="Genomic_DNA"/>
</dbReference>
<proteinExistence type="predicted"/>
<accession>A0AAN7SR20</accession>
<keyword evidence="2" id="KW-1185">Reference proteome</keyword>
<evidence type="ECO:0000313" key="1">
    <source>
        <dbReference type="EMBL" id="KAK4885613.1"/>
    </source>
</evidence>
<sequence length="123" mass="13938">MPGRRLGSRGKELVANLIEFFQQERDNGGPFIPVTSVRKRVAAALKINISTVTSVSQALKKNEPFVSKQRPHKKPITNIEEFNKCAIRNHITVNILWQKLKEEELFEGCAKSLHTVLNNIGFK</sequence>
<name>A0AAN7SR20_9COLE</name>
<protein>
    <submittedName>
        <fullName evidence="1">Uncharacterized protein</fullName>
    </submittedName>
</protein>
<dbReference type="Proteomes" id="UP001353858">
    <property type="component" value="Unassembled WGS sequence"/>
</dbReference>